<dbReference type="CDD" id="cd00146">
    <property type="entry name" value="PKD"/>
    <property type="match status" value="1"/>
</dbReference>
<organism evidence="2 3">
    <name type="scientific">Pseudoalteromonas aurantia</name>
    <dbReference type="NCBI Taxonomy" id="43654"/>
    <lineage>
        <taxon>Bacteria</taxon>
        <taxon>Pseudomonadati</taxon>
        <taxon>Pseudomonadota</taxon>
        <taxon>Gammaproteobacteria</taxon>
        <taxon>Alteromonadales</taxon>
        <taxon>Pseudoalteromonadaceae</taxon>
        <taxon>Pseudoalteromonas</taxon>
    </lineage>
</organism>
<dbReference type="SUPFAM" id="SSF49299">
    <property type="entry name" value="PKD domain"/>
    <property type="match status" value="1"/>
</dbReference>
<evidence type="ECO:0000313" key="3">
    <source>
        <dbReference type="Proteomes" id="UP000307217"/>
    </source>
</evidence>
<dbReference type="Gene3D" id="2.60.120.260">
    <property type="entry name" value="Galactose-binding domain-like"/>
    <property type="match status" value="2"/>
</dbReference>
<dbReference type="InterPro" id="IPR022409">
    <property type="entry name" value="PKD/Chitinase_dom"/>
</dbReference>
<dbReference type="Gene3D" id="2.60.40.10">
    <property type="entry name" value="Immunoglobulins"/>
    <property type="match status" value="1"/>
</dbReference>
<dbReference type="PROSITE" id="PS50093">
    <property type="entry name" value="PKD"/>
    <property type="match status" value="1"/>
</dbReference>
<evidence type="ECO:0000313" key="2">
    <source>
        <dbReference type="EMBL" id="TMO69703.1"/>
    </source>
</evidence>
<dbReference type="EMBL" id="PNBX01000014">
    <property type="protein sequence ID" value="TMO69703.1"/>
    <property type="molecule type" value="Genomic_DNA"/>
</dbReference>
<gene>
    <name evidence="2" type="ORF">CWC19_04430</name>
</gene>
<dbReference type="SUPFAM" id="SSF49785">
    <property type="entry name" value="Galactose-binding domain-like"/>
    <property type="match status" value="1"/>
</dbReference>
<dbReference type="Proteomes" id="UP000307217">
    <property type="component" value="Unassembled WGS sequence"/>
</dbReference>
<accession>A0A5S3VCH9</accession>
<feature type="domain" description="PKD" evidence="1">
    <location>
        <begin position="197"/>
        <end position="265"/>
    </location>
</feature>
<name>A0A5S3VCH9_9GAMM</name>
<dbReference type="InterPro" id="IPR000601">
    <property type="entry name" value="PKD_dom"/>
</dbReference>
<dbReference type="OrthoDB" id="6278496at2"/>
<dbReference type="AlphaFoldDB" id="A0A5S3VCH9"/>
<dbReference type="InterPro" id="IPR007541">
    <property type="entry name" value="Uncharacterised_BSP"/>
</dbReference>
<proteinExistence type="predicted"/>
<dbReference type="PROSITE" id="PS51257">
    <property type="entry name" value="PROKAR_LIPOPROTEIN"/>
    <property type="match status" value="1"/>
</dbReference>
<dbReference type="Pfam" id="PF04450">
    <property type="entry name" value="BSP"/>
    <property type="match status" value="1"/>
</dbReference>
<reference evidence="3" key="2">
    <citation type="submission" date="2019-06" db="EMBL/GenBank/DDBJ databases">
        <title>Co-occurence of chitin degradation, pigmentation and bioactivity in marine Pseudoalteromonas.</title>
        <authorList>
            <person name="Sonnenschein E.C."/>
            <person name="Bech P.K."/>
        </authorList>
    </citation>
    <scope>NUCLEOTIDE SEQUENCE [LARGE SCALE GENOMIC DNA]</scope>
    <source>
        <strain evidence="3">S3790</strain>
    </source>
</reference>
<dbReference type="SMART" id="SM00089">
    <property type="entry name" value="PKD"/>
    <property type="match status" value="1"/>
</dbReference>
<dbReference type="Pfam" id="PF18911">
    <property type="entry name" value="PKD_4"/>
    <property type="match status" value="1"/>
</dbReference>
<sequence length="694" mass="77620">MFNLKYSAVTLAVCVALTGCNDGSGFTSRQSSEETPMQTVVNDSAQRNMVGDTGSKVEAILTEGTDASPAGEQVENLIDGKAGTKFLAFDSKATVIFSAVKEYELKGYNFISAGDEPNRDPKNWVVYGSNDKQDWVEIDARADEVFESRGSMRSFSIENEQAFQYFKFEMVHAGTDSYGSNILQLAELQLMVVSDVPLVEFIATNVTPAVDELVVFKDESLVNPTSWQWTFEDGTPQTSNERSPLVKFSSLGAKSVTLSAANDKGESMLIKEDYIRVWDEQQPWAGFENPSVTFIKNKPEHAGQKALERVFPDLEAVIQEISLKIAKRLFNNVTEINTFESVKFITDLYDFPAAKGGSDKHMELMFDLNHIASLEGQGDEAIRREVLGVLWHELTHGYNNTPKTGSYEAGNDYHTYLESLANFIRIEAGFYEHARPNIAWVKDHNEDAYNQTAFFLEWVVNTNKSIDFIKRFNASANELDKWDFDLAFKHIFGADRGIEVVFSEYIAYLKDEKGITAPFPTPVAGFKNIAILESVIVNTNATHIGIWGEGPDKLVDNNINNKFNALIEAPWWVAEYAPDLLPIAQVNSVYTDFVLAQATKVSKYSIATAKDNAIRFPSSWDMYGSNDGEQWILLDSQEFSNLPELSATYTFDVANTAEYIQYRIDFHNTRTGEGVGGDSGRLIQIGEIALWTEE</sequence>
<dbReference type="InterPro" id="IPR035986">
    <property type="entry name" value="PKD_dom_sf"/>
</dbReference>
<dbReference type="RefSeq" id="WP_138590359.1">
    <property type="nucleotide sequence ID" value="NZ_PNBX01000014.1"/>
</dbReference>
<reference evidence="2 3" key="1">
    <citation type="submission" date="2018-01" db="EMBL/GenBank/DDBJ databases">
        <authorList>
            <person name="Paulsen S."/>
            <person name="Gram L.K."/>
        </authorList>
    </citation>
    <scope>NUCLEOTIDE SEQUENCE [LARGE SCALE GENOMIC DNA]</scope>
    <source>
        <strain evidence="2 3">S3790</strain>
    </source>
</reference>
<evidence type="ECO:0000259" key="1">
    <source>
        <dbReference type="PROSITE" id="PS50093"/>
    </source>
</evidence>
<dbReference type="InterPro" id="IPR013783">
    <property type="entry name" value="Ig-like_fold"/>
</dbReference>
<protein>
    <recommendedName>
        <fullName evidence="1">PKD domain-containing protein</fullName>
    </recommendedName>
</protein>
<comment type="caution">
    <text evidence="2">The sequence shown here is derived from an EMBL/GenBank/DDBJ whole genome shotgun (WGS) entry which is preliminary data.</text>
</comment>
<dbReference type="InterPro" id="IPR008979">
    <property type="entry name" value="Galactose-bd-like_sf"/>
</dbReference>